<dbReference type="InterPro" id="IPR029063">
    <property type="entry name" value="SAM-dependent_MTases_sf"/>
</dbReference>
<sequence length="437" mass="47219">MPVDAPPQALINHGRLLLLTQYSSRLPPRSPRFLWPPPRLLLHIQPFLAADLLGLDDDGEETGDATHRAEVAYQKSFLKELIKRIEEAIQRAIEDGAERDDWEVEDLLLSHYADLMAMPSTSSGAAVGGSDPMESLSAALPYTNHSTPLERHLSYYYPLRHPQEHGAHKDLISGWDQVHLYESSALVGAGTTALKTWEASLRLASHVLCNKSEFTAPGARVLELGSGTGLLSVVVAAVQREAGKGGRLCATDLPSIVRGKLKKTFEHNDVTTSTTADTDVQLLDLDWVELEHEVKEGKSQDDPSSASNGQASPTQALAAFAPNLILGADIIFDPSIISPLVTTIKCALEAGAAKSRAPSPQALVASTVRNVSTYSRFLALLDAAGLVSEEVELQRCVVEAPTYGQLPERTPPIVAFSSGHDEQREGTVKGLRIRLPS</sequence>
<evidence type="ECO:0008006" key="3">
    <source>
        <dbReference type="Google" id="ProtNLM"/>
    </source>
</evidence>
<dbReference type="AlphaFoldDB" id="A0A316UHW3"/>
<accession>A0A316UHW3</accession>
<proteinExistence type="predicted"/>
<dbReference type="PANTHER" id="PTHR14614">
    <property type="entry name" value="HEPATOCELLULAR CARCINOMA-ASSOCIATED ANTIGEN"/>
    <property type="match status" value="1"/>
</dbReference>
<dbReference type="Proteomes" id="UP000245942">
    <property type="component" value="Unassembled WGS sequence"/>
</dbReference>
<dbReference type="InterPro" id="IPR019410">
    <property type="entry name" value="Methyltransf_16"/>
</dbReference>
<dbReference type="PANTHER" id="PTHR14614:SF130">
    <property type="entry name" value="PROTEIN-LYSINE N-METHYLTRANSFERASE EEF2KMT"/>
    <property type="match status" value="1"/>
</dbReference>
<dbReference type="OrthoDB" id="194386at2759"/>
<protein>
    <recommendedName>
        <fullName evidence="3">S-adenosyl-L-methionine-dependent methyltransferase</fullName>
    </recommendedName>
</protein>
<dbReference type="GeneID" id="37010991"/>
<dbReference type="SUPFAM" id="SSF53335">
    <property type="entry name" value="S-adenosyl-L-methionine-dependent methyltransferases"/>
    <property type="match status" value="1"/>
</dbReference>
<name>A0A316UHW3_9BASI</name>
<dbReference type="Pfam" id="PF10294">
    <property type="entry name" value="Methyltransf_16"/>
    <property type="match status" value="1"/>
</dbReference>
<dbReference type="GO" id="GO:0005737">
    <property type="term" value="C:cytoplasm"/>
    <property type="evidence" value="ECO:0007669"/>
    <property type="project" value="TreeGrafter"/>
</dbReference>
<keyword evidence="2" id="KW-1185">Reference proteome</keyword>
<dbReference type="EMBL" id="KZ819321">
    <property type="protein sequence ID" value="PWN23911.1"/>
    <property type="molecule type" value="Genomic_DNA"/>
</dbReference>
<gene>
    <name evidence="1" type="ORF">BCV69DRAFT_13639</name>
</gene>
<organism evidence="1 2">
    <name type="scientific">Pseudomicrostroma glucosiphilum</name>
    <dbReference type="NCBI Taxonomy" id="1684307"/>
    <lineage>
        <taxon>Eukaryota</taxon>
        <taxon>Fungi</taxon>
        <taxon>Dikarya</taxon>
        <taxon>Basidiomycota</taxon>
        <taxon>Ustilaginomycotina</taxon>
        <taxon>Exobasidiomycetes</taxon>
        <taxon>Microstromatales</taxon>
        <taxon>Microstromatales incertae sedis</taxon>
        <taxon>Pseudomicrostroma</taxon>
    </lineage>
</organism>
<dbReference type="STRING" id="1684307.A0A316UHW3"/>
<dbReference type="Gene3D" id="3.40.50.150">
    <property type="entry name" value="Vaccinia Virus protein VP39"/>
    <property type="match status" value="1"/>
</dbReference>
<evidence type="ECO:0000313" key="2">
    <source>
        <dbReference type="Proteomes" id="UP000245942"/>
    </source>
</evidence>
<reference evidence="1 2" key="1">
    <citation type="journal article" date="2018" name="Mol. Biol. Evol.">
        <title>Broad Genomic Sampling Reveals a Smut Pathogenic Ancestry of the Fungal Clade Ustilaginomycotina.</title>
        <authorList>
            <person name="Kijpornyongpan T."/>
            <person name="Mondo S.J."/>
            <person name="Barry K."/>
            <person name="Sandor L."/>
            <person name="Lee J."/>
            <person name="Lipzen A."/>
            <person name="Pangilinan J."/>
            <person name="LaButti K."/>
            <person name="Hainaut M."/>
            <person name="Henrissat B."/>
            <person name="Grigoriev I.V."/>
            <person name="Spatafora J.W."/>
            <person name="Aime M.C."/>
        </authorList>
    </citation>
    <scope>NUCLEOTIDE SEQUENCE [LARGE SCALE GENOMIC DNA]</scope>
    <source>
        <strain evidence="1 2">MCA 4718</strain>
    </source>
</reference>
<evidence type="ECO:0000313" key="1">
    <source>
        <dbReference type="EMBL" id="PWN23911.1"/>
    </source>
</evidence>
<dbReference type="GO" id="GO:0008757">
    <property type="term" value="F:S-adenosylmethionine-dependent methyltransferase activity"/>
    <property type="evidence" value="ECO:0007669"/>
    <property type="project" value="UniProtKB-ARBA"/>
</dbReference>
<dbReference type="RefSeq" id="XP_025351071.1">
    <property type="nucleotide sequence ID" value="XM_025489257.1"/>
</dbReference>